<dbReference type="Gene3D" id="3.10.450.50">
    <property type="match status" value="1"/>
</dbReference>
<dbReference type="AlphaFoldDB" id="A0AAJ5W3L7"/>
<dbReference type="EMBL" id="CP119321">
    <property type="protein sequence ID" value="WEK14188.1"/>
    <property type="molecule type" value="Genomic_DNA"/>
</dbReference>
<dbReference type="Proteomes" id="UP001213972">
    <property type="component" value="Chromosome"/>
</dbReference>
<dbReference type="InterPro" id="IPR048469">
    <property type="entry name" value="YchJ-like_M"/>
</dbReference>
<reference evidence="2" key="1">
    <citation type="submission" date="2023-03" db="EMBL/GenBank/DDBJ databases">
        <title>Andean soil-derived lignocellulolytic bacterial consortium as a source of novel taxa and putative plastic-active enzymes.</title>
        <authorList>
            <person name="Diaz-Garcia L."/>
            <person name="Chuvochina M."/>
            <person name="Feuerriegel G."/>
            <person name="Bunk B."/>
            <person name="Sproer C."/>
            <person name="Streit W.R."/>
            <person name="Rodriguez L.M."/>
            <person name="Overmann J."/>
            <person name="Jimenez D.J."/>
        </authorList>
    </citation>
    <scope>NUCLEOTIDE SEQUENCE</scope>
    <source>
        <strain evidence="2">MAG 4610</strain>
    </source>
</reference>
<gene>
    <name evidence="2" type="ORF">P0Y48_02965</name>
</gene>
<sequence>MASDPFSSTGAAFGARSRRVIAPGASCPCGGGAYEECCGPYLAGGAAPTAVALMRSRFTAFAVNDAAYLEATWHPSTRPDRVDLDASLRWRRLTVVRVEEGQPGDRRGIVEFRAGWTDGGADGILEERSRFVFQRDRWWYVDGDVT</sequence>
<dbReference type="SUPFAM" id="SSF54427">
    <property type="entry name" value="NTF2-like"/>
    <property type="match status" value="1"/>
</dbReference>
<evidence type="ECO:0000313" key="3">
    <source>
        <dbReference type="Proteomes" id="UP001213972"/>
    </source>
</evidence>
<dbReference type="Pfam" id="PF17775">
    <property type="entry name" value="YchJ_M-like"/>
    <property type="match status" value="1"/>
</dbReference>
<dbReference type="InterPro" id="IPR032710">
    <property type="entry name" value="NTF2-like_dom_sf"/>
</dbReference>
<feature type="domain" description="YchJ-like middle NTF2-like" evidence="1">
    <location>
        <begin position="49"/>
        <end position="143"/>
    </location>
</feature>
<name>A0AAJ5W3L7_9MICO</name>
<organism evidence="2 3">
    <name type="scientific">Candidatus Microbacterium phytovorans</name>
    <dbReference type="NCBI Taxonomy" id="3121374"/>
    <lineage>
        <taxon>Bacteria</taxon>
        <taxon>Bacillati</taxon>
        <taxon>Actinomycetota</taxon>
        <taxon>Actinomycetes</taxon>
        <taxon>Micrococcales</taxon>
        <taxon>Microbacteriaceae</taxon>
        <taxon>Microbacterium</taxon>
    </lineage>
</organism>
<evidence type="ECO:0000259" key="1">
    <source>
        <dbReference type="Pfam" id="PF17775"/>
    </source>
</evidence>
<protein>
    <submittedName>
        <fullName evidence="2">YchJ family metal-binding protein</fullName>
    </submittedName>
</protein>
<proteinExistence type="predicted"/>
<evidence type="ECO:0000313" key="2">
    <source>
        <dbReference type="EMBL" id="WEK14188.1"/>
    </source>
</evidence>
<accession>A0AAJ5W3L7</accession>